<dbReference type="EMBL" id="NKCL01000073">
    <property type="protein sequence ID" value="RSL84121.1"/>
    <property type="molecule type" value="Genomic_DNA"/>
</dbReference>
<sequence>MDAYLASLRDWPFPVFFSSVKPLSWTFDTESALRCAQRIPSTAISSSRLLLLALMLGLSQDPTQTKRPALDAAPVPLTWWITTSSPGEFGKTPSSLFRLSSVQGRVTSSLQVPPWFHGLFMS</sequence>
<name>A0A428S2Q5_9HYPO</name>
<keyword evidence="2" id="KW-1185">Reference proteome</keyword>
<comment type="caution">
    <text evidence="1">The sequence shown here is derived from an EMBL/GenBank/DDBJ whole genome shotgun (WGS) entry which is preliminary data.</text>
</comment>
<dbReference type="AlphaFoldDB" id="A0A428S2Q5"/>
<dbReference type="Proteomes" id="UP000287972">
    <property type="component" value="Unassembled WGS sequence"/>
</dbReference>
<gene>
    <name evidence="1" type="ORF">CEP51_004120</name>
</gene>
<protein>
    <submittedName>
        <fullName evidence="1">Uncharacterized protein</fullName>
    </submittedName>
</protein>
<evidence type="ECO:0000313" key="1">
    <source>
        <dbReference type="EMBL" id="RSL84121.1"/>
    </source>
</evidence>
<proteinExistence type="predicted"/>
<reference evidence="1 2" key="1">
    <citation type="submission" date="2017-06" db="EMBL/GenBank/DDBJ databases">
        <title>Comparative genomic analysis of Ambrosia Fusariam Clade fungi.</title>
        <authorList>
            <person name="Stajich J.E."/>
            <person name="Carrillo J."/>
            <person name="Kijimoto T."/>
            <person name="Eskalen A."/>
            <person name="O'Donnell K."/>
            <person name="Kasson M."/>
        </authorList>
    </citation>
    <scope>NUCLEOTIDE SEQUENCE [LARGE SCALE GENOMIC DNA]</scope>
    <source>
        <strain evidence="1 2">NRRL62606</strain>
    </source>
</reference>
<accession>A0A428S2Q5</accession>
<organism evidence="1 2">
    <name type="scientific">Fusarium floridanum</name>
    <dbReference type="NCBI Taxonomy" id="1325733"/>
    <lineage>
        <taxon>Eukaryota</taxon>
        <taxon>Fungi</taxon>
        <taxon>Dikarya</taxon>
        <taxon>Ascomycota</taxon>
        <taxon>Pezizomycotina</taxon>
        <taxon>Sordariomycetes</taxon>
        <taxon>Hypocreomycetidae</taxon>
        <taxon>Hypocreales</taxon>
        <taxon>Nectriaceae</taxon>
        <taxon>Fusarium</taxon>
        <taxon>Fusarium solani species complex</taxon>
    </lineage>
</organism>
<evidence type="ECO:0000313" key="2">
    <source>
        <dbReference type="Proteomes" id="UP000287972"/>
    </source>
</evidence>